<dbReference type="SUPFAM" id="SSF53474">
    <property type="entry name" value="alpha/beta-Hydrolases"/>
    <property type="match status" value="1"/>
</dbReference>
<proteinExistence type="predicted"/>
<dbReference type="RefSeq" id="WP_124773071.1">
    <property type="nucleotide sequence ID" value="NZ_JBEZFR010000003.1"/>
</dbReference>
<accession>A0A3N9WP18</accession>
<name>A0A3N9WP18_9ACTN</name>
<organism evidence="2 3">
    <name type="scientific">Micromonospora inaquosa</name>
    <dbReference type="NCBI Taxonomy" id="2203716"/>
    <lineage>
        <taxon>Bacteria</taxon>
        <taxon>Bacillati</taxon>
        <taxon>Actinomycetota</taxon>
        <taxon>Actinomycetes</taxon>
        <taxon>Micromonosporales</taxon>
        <taxon>Micromonosporaceae</taxon>
        <taxon>Micromonospora</taxon>
    </lineage>
</organism>
<dbReference type="PRINTS" id="PR00111">
    <property type="entry name" value="ABHYDROLASE"/>
</dbReference>
<dbReference type="InterPro" id="IPR029058">
    <property type="entry name" value="AB_hydrolase_fold"/>
</dbReference>
<reference evidence="2 3" key="1">
    <citation type="submission" date="2018-05" db="EMBL/GenBank/DDBJ databases">
        <title>Micromonospora from Atacama Desert.</title>
        <authorList>
            <person name="Carro L."/>
            <person name="Goodfellow M."/>
            <person name="Klenk H.-P."/>
        </authorList>
    </citation>
    <scope>NUCLEOTIDE SEQUENCE [LARGE SCALE GENOMIC DNA]</scope>
    <source>
        <strain evidence="2 3">LB39</strain>
    </source>
</reference>
<dbReference type="InterPro" id="IPR050471">
    <property type="entry name" value="AB_hydrolase"/>
</dbReference>
<feature type="domain" description="AB hydrolase-1" evidence="1">
    <location>
        <begin position="31"/>
        <end position="263"/>
    </location>
</feature>
<dbReference type="Gene3D" id="3.40.50.1820">
    <property type="entry name" value="alpha/beta hydrolase"/>
    <property type="match status" value="1"/>
</dbReference>
<dbReference type="PANTHER" id="PTHR43433:SF5">
    <property type="entry name" value="AB HYDROLASE-1 DOMAIN-CONTAINING PROTEIN"/>
    <property type="match status" value="1"/>
</dbReference>
<dbReference type="EMBL" id="QGSZ01000203">
    <property type="protein sequence ID" value="RQX02631.1"/>
    <property type="molecule type" value="Genomic_DNA"/>
</dbReference>
<dbReference type="InterPro" id="IPR000073">
    <property type="entry name" value="AB_hydrolase_1"/>
</dbReference>
<dbReference type="AlphaFoldDB" id="A0A3N9WP18"/>
<gene>
    <name evidence="2" type="ORF">DLJ59_14770</name>
</gene>
<evidence type="ECO:0000259" key="1">
    <source>
        <dbReference type="Pfam" id="PF00561"/>
    </source>
</evidence>
<dbReference type="Pfam" id="PF00561">
    <property type="entry name" value="Abhydrolase_1"/>
    <property type="match status" value="1"/>
</dbReference>
<keyword evidence="2" id="KW-0378">Hydrolase</keyword>
<dbReference type="OrthoDB" id="7958481at2"/>
<keyword evidence="3" id="KW-1185">Reference proteome</keyword>
<comment type="caution">
    <text evidence="2">The sequence shown here is derived from an EMBL/GenBank/DDBJ whole genome shotgun (WGS) entry which is preliminary data.</text>
</comment>
<evidence type="ECO:0000313" key="2">
    <source>
        <dbReference type="EMBL" id="RQX02631.1"/>
    </source>
</evidence>
<dbReference type="Proteomes" id="UP000282312">
    <property type="component" value="Unassembled WGS sequence"/>
</dbReference>
<evidence type="ECO:0000313" key="3">
    <source>
        <dbReference type="Proteomes" id="UP000282312"/>
    </source>
</evidence>
<protein>
    <submittedName>
        <fullName evidence="2">Alpha/beta hydrolase</fullName>
    </submittedName>
</protein>
<dbReference type="PANTHER" id="PTHR43433">
    <property type="entry name" value="HYDROLASE, ALPHA/BETA FOLD FAMILY PROTEIN"/>
    <property type="match status" value="1"/>
</dbReference>
<dbReference type="GO" id="GO:0016787">
    <property type="term" value="F:hydrolase activity"/>
    <property type="evidence" value="ECO:0007669"/>
    <property type="project" value="UniProtKB-KW"/>
</dbReference>
<sequence length="280" mass="30680">MSLLTAPNQTVQANGGTTYTYRRFGKTGGTPVVFLQCFRGNIDIWDPALVDDIAAEREVILFDASGVGGSTGQVPNTVREFARDAIAFIDALALTNVDLFGFSMGGFVAQSIVLQRPYLVRRLILAGTGPEGGRDFHAWSEETRGHAYREAQDAEDLLYLFFAPSEESRAKGMEYVGRIFSRQEDRDAPTTLAVRDAQAEAIADWGIPSTTKFDRLAAIQQPTLVANGNRDILVPTSNSYLLAGHLPNAELIIYPDANHGFLFQYPHQFAGEVNRFLSAA</sequence>